<dbReference type="Pfam" id="PF12821">
    <property type="entry name" value="ThrE_2"/>
    <property type="match status" value="1"/>
</dbReference>
<keyword evidence="2" id="KW-1003">Cell membrane</keyword>
<dbReference type="PANTHER" id="PTHR34390:SF2">
    <property type="entry name" value="SUCCINATE TRANSPORTER SUBUNIT YJJP-RELATED"/>
    <property type="match status" value="1"/>
</dbReference>
<evidence type="ECO:0000256" key="5">
    <source>
        <dbReference type="ARBA" id="ARBA00023136"/>
    </source>
</evidence>
<comment type="similarity">
    <text evidence="6">Belongs to the ThrE exporter (TC 2.A.79) family.</text>
</comment>
<dbReference type="PANTHER" id="PTHR34390">
    <property type="entry name" value="UPF0442 PROTEIN YJJB-RELATED"/>
    <property type="match status" value="1"/>
</dbReference>
<dbReference type="GO" id="GO:0015744">
    <property type="term" value="P:succinate transport"/>
    <property type="evidence" value="ECO:0007669"/>
    <property type="project" value="TreeGrafter"/>
</dbReference>
<dbReference type="Proteomes" id="UP000226191">
    <property type="component" value="Unassembled WGS sequence"/>
</dbReference>
<reference evidence="11 12" key="1">
    <citation type="submission" date="2017-02" db="EMBL/GenBank/DDBJ databases">
        <title>Prevalence of linear plasmids in Cutibacterium acnes isolates obtained from cancerous prostatic tissue.</title>
        <authorList>
            <person name="Davidsson S."/>
            <person name="Bruggemann H."/>
        </authorList>
    </citation>
    <scope>NUCLEOTIDE SEQUENCE [LARGE SCALE GENOMIC DNA]</scope>
    <source>
        <strain evidence="11 12">11-78</strain>
    </source>
</reference>
<dbReference type="InterPro" id="IPR050539">
    <property type="entry name" value="ThrE_Dicarb/AminoAcid_Exp"/>
</dbReference>
<evidence type="ECO:0000259" key="9">
    <source>
        <dbReference type="Pfam" id="PF06738"/>
    </source>
</evidence>
<feature type="domain" description="Threonine/Serine exporter ThrE" evidence="10">
    <location>
        <begin position="259"/>
        <end position="383"/>
    </location>
</feature>
<evidence type="ECO:0000256" key="7">
    <source>
        <dbReference type="SAM" id="MobiDB-lite"/>
    </source>
</evidence>
<comment type="subcellular location">
    <subcellularLocation>
        <location evidence="1">Cell membrane</location>
        <topology evidence="1">Multi-pass membrane protein</topology>
    </subcellularLocation>
</comment>
<dbReference type="GO" id="GO:0005886">
    <property type="term" value="C:plasma membrane"/>
    <property type="evidence" value="ECO:0007669"/>
    <property type="project" value="UniProtKB-SubCell"/>
</dbReference>
<evidence type="ECO:0000259" key="10">
    <source>
        <dbReference type="Pfam" id="PF12821"/>
    </source>
</evidence>
<feature type="transmembrane region" description="Helical" evidence="8">
    <location>
        <begin position="217"/>
        <end position="240"/>
    </location>
</feature>
<dbReference type="Pfam" id="PF06738">
    <property type="entry name" value="ThrE"/>
    <property type="match status" value="1"/>
</dbReference>
<dbReference type="GO" id="GO:0022857">
    <property type="term" value="F:transmembrane transporter activity"/>
    <property type="evidence" value="ECO:0007669"/>
    <property type="project" value="InterPro"/>
</dbReference>
<dbReference type="InterPro" id="IPR024528">
    <property type="entry name" value="ThrE_2"/>
</dbReference>
<feature type="transmembrane region" description="Helical" evidence="8">
    <location>
        <begin position="279"/>
        <end position="299"/>
    </location>
</feature>
<feature type="domain" description="Threonine/serine exporter-like N-terminal" evidence="9">
    <location>
        <begin position="1"/>
        <end position="232"/>
    </location>
</feature>
<organism evidence="11 12">
    <name type="scientific">Cutibacterium acnes</name>
    <name type="common">Propionibacterium acnes</name>
    <dbReference type="NCBI Taxonomy" id="1747"/>
    <lineage>
        <taxon>Bacteria</taxon>
        <taxon>Bacillati</taxon>
        <taxon>Actinomycetota</taxon>
        <taxon>Actinomycetes</taxon>
        <taxon>Propionibacteriales</taxon>
        <taxon>Propionibacteriaceae</taxon>
        <taxon>Cutibacterium</taxon>
    </lineage>
</organism>
<name>A0AA44QLV9_CUTAC</name>
<feature type="transmembrane region" description="Helical" evidence="8">
    <location>
        <begin position="305"/>
        <end position="323"/>
    </location>
</feature>
<feature type="transmembrane region" description="Helical" evidence="8">
    <location>
        <begin position="252"/>
        <end position="272"/>
    </location>
</feature>
<accession>A0AA44QLV9</accession>
<evidence type="ECO:0000256" key="6">
    <source>
        <dbReference type="ARBA" id="ARBA00034125"/>
    </source>
</evidence>
<evidence type="ECO:0000256" key="1">
    <source>
        <dbReference type="ARBA" id="ARBA00004651"/>
    </source>
</evidence>
<keyword evidence="5 8" id="KW-0472">Membrane</keyword>
<evidence type="ECO:0000256" key="2">
    <source>
        <dbReference type="ARBA" id="ARBA00022475"/>
    </source>
</evidence>
<gene>
    <name evidence="11" type="ORF">B1B09_00615</name>
</gene>
<proteinExistence type="inferred from homology"/>
<sequence length="444" mass="47343">MLLSSGTGSYRVKRAMCDAGLALGIDRLDASVSLTEITATAHRGDNFRTVAREVYRVRVDSSRIAALEDLAHNLPAGTTGRELESRLDYISRTVRPKWAEWQTVLAGGVACAGFAILNKFSLADSLVVLAAASVGQFVRGRLNRRWLNQFGVAALASAAACLIYLVLADLLTNTGLHTIHGPGYVASLLFLVPGFPMITSILDMVRMDFTAGLSRATYSVGLILAATMSAWVFSAATGLQPLPAQTVFPYPWAWFAYAVATACGVAGFAILFNSSPCTVAWAAALGACGNLCRLALVGVNLPAQLAAGVGGIVIGFLASPLSVRTKLPRITLTVPACVIMVPGASMYRTVYWLNGQDMTKALTFGVDAVLTVILIACGLAVARMCTDPAWARNLPVPSPHAFKFSEDNHCDSKTPRRRPVMRVDNAANDPRRGAQMLLDPFPRP</sequence>
<feature type="transmembrane region" description="Helical" evidence="8">
    <location>
        <begin position="362"/>
        <end position="382"/>
    </location>
</feature>
<feature type="region of interest" description="Disordered" evidence="7">
    <location>
        <begin position="406"/>
        <end position="444"/>
    </location>
</feature>
<evidence type="ECO:0000313" key="11">
    <source>
        <dbReference type="EMBL" id="PGF36768.1"/>
    </source>
</evidence>
<feature type="transmembrane region" description="Helical" evidence="8">
    <location>
        <begin position="150"/>
        <end position="171"/>
    </location>
</feature>
<comment type="caution">
    <text evidence="11">The sequence shown here is derived from an EMBL/GenBank/DDBJ whole genome shotgun (WGS) entry which is preliminary data.</text>
</comment>
<evidence type="ECO:0000256" key="4">
    <source>
        <dbReference type="ARBA" id="ARBA00022989"/>
    </source>
</evidence>
<evidence type="ECO:0000256" key="8">
    <source>
        <dbReference type="SAM" id="Phobius"/>
    </source>
</evidence>
<keyword evidence="3 8" id="KW-0812">Transmembrane</keyword>
<dbReference type="AlphaFoldDB" id="A0AA44QLV9"/>
<protein>
    <recommendedName>
        <fullName evidence="13">Threonine/serine exporter family protein</fullName>
    </recommendedName>
</protein>
<evidence type="ECO:0008006" key="13">
    <source>
        <dbReference type="Google" id="ProtNLM"/>
    </source>
</evidence>
<dbReference type="EMBL" id="MVCE01000001">
    <property type="protein sequence ID" value="PGF36768.1"/>
    <property type="molecule type" value="Genomic_DNA"/>
</dbReference>
<dbReference type="InterPro" id="IPR010619">
    <property type="entry name" value="ThrE-like_N"/>
</dbReference>
<evidence type="ECO:0000256" key="3">
    <source>
        <dbReference type="ARBA" id="ARBA00022692"/>
    </source>
</evidence>
<evidence type="ECO:0000313" key="12">
    <source>
        <dbReference type="Proteomes" id="UP000226191"/>
    </source>
</evidence>
<feature type="transmembrane region" description="Helical" evidence="8">
    <location>
        <begin position="330"/>
        <end position="350"/>
    </location>
</feature>
<keyword evidence="4 8" id="KW-1133">Transmembrane helix</keyword>
<feature type="transmembrane region" description="Helical" evidence="8">
    <location>
        <begin position="183"/>
        <end position="205"/>
    </location>
</feature>